<reference evidence="1" key="1">
    <citation type="journal article" date="2015" name="Proc. Natl. Acad. Sci. U.S.A.">
        <title>Antifungal activity improved by coproduction of cyclodextrins and anabaenolysins in Cyanobacteria.</title>
        <authorList>
            <person name="Shishido T.K."/>
            <person name="Jokela J."/>
            <person name="Kolehmainen C.T."/>
            <person name="Fewer D.P."/>
            <person name="Wahlsten M."/>
            <person name="Wang H."/>
            <person name="Rouhiainen L."/>
            <person name="Rizzi E."/>
            <person name="De Bellis G."/>
            <person name="Permi P."/>
            <person name="Sivonen K."/>
        </authorList>
    </citation>
    <scope>NUCLEOTIDE SEQUENCE</scope>
    <source>
        <strain evidence="1">XPORK13A</strain>
    </source>
</reference>
<dbReference type="EMBL" id="KP761741">
    <property type="protein sequence ID" value="ALT22109.1"/>
    <property type="molecule type" value="Genomic_DNA"/>
</dbReference>
<proteinExistence type="predicted"/>
<dbReference type="AlphaFoldDB" id="A0A0U3BX23"/>
<sequence length="182" mass="20727">MKPSLETDFTVAVRHQIWEELPEVADLYQGIYSVTLNFLVSITFIPEVEKNLDNWPPLLPENLDCVSTKLEARLFTLALSDYTVTPNSLLAGEQELIPIPSYSQDIEDLNTTSRMGIIFYVKPEEFETFSQELSEVSEKTMGVHDYVRISEIQTLKFAQFILSKIICSPNLSGEDSLILKCR</sequence>
<evidence type="ECO:0000313" key="1">
    <source>
        <dbReference type="EMBL" id="ALT22109.1"/>
    </source>
</evidence>
<organism evidence="1">
    <name type="scientific">Anabaena sp. XPORK13A</name>
    <dbReference type="NCBI Taxonomy" id="1634053"/>
    <lineage>
        <taxon>Bacteria</taxon>
        <taxon>Bacillati</taxon>
        <taxon>Cyanobacteriota</taxon>
        <taxon>Cyanophyceae</taxon>
        <taxon>Nostocales</taxon>
        <taxon>Nostocaceae</taxon>
        <taxon>Anabaena</taxon>
    </lineage>
</organism>
<accession>A0A0U3BX23</accession>
<protein>
    <submittedName>
        <fullName evidence="1">Uncharacterized protein</fullName>
    </submittedName>
</protein>
<name>A0A0U3BX23_9NOST</name>